<accession>A0A106BIW2</accession>
<keyword evidence="1" id="KW-0472">Membrane</keyword>
<sequence>MTARRFVFKLHLYTGLFVGLLLVLSGLSGSVLVFRDEIEVFAYPELLVTAAQGERVAVDEMLQTVQRAYPEDRPFAIRMPRTPQQTYLVKMNTAHDLFVYVDPYSGRILGAHRQEDSVTGWILLLHTELLSGEAGETALGIGGLLLIGLCVTGLVLWWPRNGKISQGFKVQWSARWKRLNFDLHRVSGVYVALLLLITAFTGVSLVFNKTVTKLIDAITASPPRAAPPLPTPPRAGTPARSLDALLRQADRVLPAATTWIGLPQASQAPVVVRKKLPQESHSNGRNFVYLDQYTGQVLQVEHALTAPLGTRISNALYPIHIGAIAGTPTRVLQIAVGLAPTLLFVTGFVMWKSRRKGKPWRSPRRPH</sequence>
<dbReference type="Proteomes" id="UP000064243">
    <property type="component" value="Unassembled WGS sequence"/>
</dbReference>
<protein>
    <recommendedName>
        <fullName evidence="2">PepSY domain-containing protein</fullName>
    </recommendedName>
</protein>
<dbReference type="InterPro" id="IPR005625">
    <property type="entry name" value="PepSY-ass_TM"/>
</dbReference>
<feature type="transmembrane region" description="Helical" evidence="1">
    <location>
        <begin position="12"/>
        <end position="34"/>
    </location>
</feature>
<feature type="transmembrane region" description="Helical" evidence="1">
    <location>
        <begin position="331"/>
        <end position="351"/>
    </location>
</feature>
<comment type="caution">
    <text evidence="3">The sequence shown here is derived from an EMBL/GenBank/DDBJ whole genome shotgun (WGS) entry which is preliminary data.</text>
</comment>
<dbReference type="Pfam" id="PF03929">
    <property type="entry name" value="PepSY_TM"/>
    <property type="match status" value="1"/>
</dbReference>
<dbReference type="AlphaFoldDB" id="A0A106BIW2"/>
<dbReference type="OrthoDB" id="9776609at2"/>
<proteinExistence type="predicted"/>
<dbReference type="Pfam" id="PF03413">
    <property type="entry name" value="PepSY"/>
    <property type="match status" value="1"/>
</dbReference>
<reference evidence="3 4" key="1">
    <citation type="journal article" date="2015" name="Appl. Environ. Microbiol.">
        <title>Aerobic and Anaerobic Thiosulfate Oxidation by a Cold-Adapted, Subglacial Chemoautotroph.</title>
        <authorList>
            <person name="Harrold Z.R."/>
            <person name="Skidmore M.L."/>
            <person name="Hamilton T.L."/>
            <person name="Desch L."/>
            <person name="Amada K."/>
            <person name="van Gelder W."/>
            <person name="Glover K."/>
            <person name="Roden E.E."/>
            <person name="Boyd E.S."/>
        </authorList>
    </citation>
    <scope>NUCLEOTIDE SEQUENCE [LARGE SCALE GENOMIC DNA]</scope>
    <source>
        <strain evidence="3 4">RG</strain>
    </source>
</reference>
<organism evidence="3 4">
    <name type="scientific">Thiobacillus denitrificans</name>
    <dbReference type="NCBI Taxonomy" id="36861"/>
    <lineage>
        <taxon>Bacteria</taxon>
        <taxon>Pseudomonadati</taxon>
        <taxon>Pseudomonadota</taxon>
        <taxon>Betaproteobacteria</taxon>
        <taxon>Nitrosomonadales</taxon>
        <taxon>Thiobacillaceae</taxon>
        <taxon>Thiobacillus</taxon>
    </lineage>
</organism>
<dbReference type="PANTHER" id="PTHR34219:SF3">
    <property type="entry name" value="BLL7967 PROTEIN"/>
    <property type="match status" value="1"/>
</dbReference>
<name>A0A106BIW2_THIDE</name>
<feature type="transmembrane region" description="Helical" evidence="1">
    <location>
        <begin position="138"/>
        <end position="159"/>
    </location>
</feature>
<dbReference type="EMBL" id="LDUG01000048">
    <property type="protein sequence ID" value="KVW93311.1"/>
    <property type="molecule type" value="Genomic_DNA"/>
</dbReference>
<keyword evidence="4" id="KW-1185">Reference proteome</keyword>
<feature type="domain" description="PepSY" evidence="2">
    <location>
        <begin position="59"/>
        <end position="111"/>
    </location>
</feature>
<dbReference type="RefSeq" id="WP_059758186.1">
    <property type="nucleotide sequence ID" value="NZ_LDUG01000048.1"/>
</dbReference>
<keyword evidence="1" id="KW-1133">Transmembrane helix</keyword>
<dbReference type="InterPro" id="IPR025711">
    <property type="entry name" value="PepSY"/>
</dbReference>
<feature type="transmembrane region" description="Helical" evidence="1">
    <location>
        <begin position="187"/>
        <end position="207"/>
    </location>
</feature>
<dbReference type="PANTHER" id="PTHR34219">
    <property type="entry name" value="IRON-REGULATED INNER MEMBRANE PROTEIN-RELATED"/>
    <property type="match status" value="1"/>
</dbReference>
<keyword evidence="1" id="KW-0812">Transmembrane</keyword>
<gene>
    <name evidence="3" type="ORF">ABW22_14340</name>
</gene>
<evidence type="ECO:0000259" key="2">
    <source>
        <dbReference type="Pfam" id="PF03413"/>
    </source>
</evidence>
<evidence type="ECO:0000313" key="3">
    <source>
        <dbReference type="EMBL" id="KVW93311.1"/>
    </source>
</evidence>
<evidence type="ECO:0000313" key="4">
    <source>
        <dbReference type="Proteomes" id="UP000064243"/>
    </source>
</evidence>
<dbReference type="PATRIC" id="fig|36861.3.peg.2688"/>
<evidence type="ECO:0000256" key="1">
    <source>
        <dbReference type="SAM" id="Phobius"/>
    </source>
</evidence>